<dbReference type="AlphaFoldDB" id="A0A316C863"/>
<dbReference type="EMBL" id="QGGG01000002">
    <property type="protein sequence ID" value="PWJ85949.1"/>
    <property type="molecule type" value="Genomic_DNA"/>
</dbReference>
<comment type="caution">
    <text evidence="1">The sequence shown here is derived from an EMBL/GenBank/DDBJ whole genome shotgun (WGS) entry which is preliminary data.</text>
</comment>
<dbReference type="PROSITE" id="PS51257">
    <property type="entry name" value="PROKAR_LIPOPROTEIN"/>
    <property type="match status" value="1"/>
</dbReference>
<dbReference type="STRING" id="1192868.GCA_000304395_03633"/>
<accession>A0A316C863</accession>
<dbReference type="OrthoDB" id="9809419at2"/>
<name>A0A316C863_PSESE</name>
<evidence type="ECO:0008006" key="3">
    <source>
        <dbReference type="Google" id="ProtNLM"/>
    </source>
</evidence>
<organism evidence="1 2">
    <name type="scientific">Pseudaminobacter salicylatoxidans</name>
    <dbReference type="NCBI Taxonomy" id="93369"/>
    <lineage>
        <taxon>Bacteria</taxon>
        <taxon>Pseudomonadati</taxon>
        <taxon>Pseudomonadota</taxon>
        <taxon>Alphaproteobacteria</taxon>
        <taxon>Hyphomicrobiales</taxon>
        <taxon>Phyllobacteriaceae</taxon>
        <taxon>Pseudaminobacter</taxon>
    </lineage>
</organism>
<evidence type="ECO:0000313" key="1">
    <source>
        <dbReference type="EMBL" id="PWJ85949.1"/>
    </source>
</evidence>
<dbReference type="Proteomes" id="UP000245396">
    <property type="component" value="Unassembled WGS sequence"/>
</dbReference>
<reference evidence="1 2" key="1">
    <citation type="submission" date="2018-05" db="EMBL/GenBank/DDBJ databases">
        <title>Genomic Encyclopedia of Type Strains, Phase IV (KMG-IV): sequencing the most valuable type-strain genomes for metagenomic binning, comparative biology and taxonomic classification.</title>
        <authorList>
            <person name="Goeker M."/>
        </authorList>
    </citation>
    <scope>NUCLEOTIDE SEQUENCE [LARGE SCALE GENOMIC DNA]</scope>
    <source>
        <strain evidence="1 2">DSM 6986</strain>
    </source>
</reference>
<keyword evidence="2" id="KW-1185">Reference proteome</keyword>
<gene>
    <name evidence="1" type="ORF">C7441_102399</name>
</gene>
<proteinExistence type="predicted"/>
<protein>
    <recommendedName>
        <fullName evidence="3">Lipoprotein</fullName>
    </recommendedName>
</protein>
<evidence type="ECO:0000313" key="2">
    <source>
        <dbReference type="Proteomes" id="UP000245396"/>
    </source>
</evidence>
<sequence>MKTFSFIAAGVLAVVVSACSREPDCTSEMLAEKTQELTTALREALEKDPSRAADLTRKVQDITTRYQRATTLQDACKAYDDLIESMGN</sequence>